<sequence length="823" mass="88986">MRARARVLCCLFGLILGSPGLASTLAATTPATATPAPAPAPPAAIQMADIPLRADTDLRYAEGVLQRAAGADPASMLVPALESIAKSADEKLYEFQPAQLRTLPIMRVESLERHWIFDARRLARWHADLRQATSWYASDAAELFNRRAAWQAIKNSPGAADLPPALAERVDAVLAQLAAAGQALSGPLSRQVELEQRANAIEERIKTGQRSVADAIDNIDARLMRVDSPPLWALDQTKQSGEDTMALLRTGLDIEVRFARDYGAADSGNQRALRVLQLALLPLLLWLARKSRDAIRAGVMSETAAGVLGRPLSTWLLLSMLGVLALEPDAPLMVQQVALVLAAIPVLRLLPPPARRRMGQWPHVITALFLAERLGFLFLANTLFYRLSTVALTAVALVVILWLLHRGRDQALAPARQERALRAIAWGAAALLCVSLVSNLFGNVSLAEMLTSAVIGSGYFGLVLYAGVTVITTLLQLLLTRHGISRFRLAREHAPPLVQLLIRLLTAAAAVGWALYAMDRFRVLRPTYAVTADLLSYTLAVGTLSISLGNILVFLVSVVIAFWAARTIRLILHDEVLTRMALPRGVGNSIASLTYYLVLLLGLGIALSAAGFQTSQLTIVFGALGVGIGFGLQNVVNNFVSGLILMFERPIQPGDVVDIGGTSGQVRDIGMRATRIKTFEGADVIVPNGTLLSEKLTNWTMLDRSRRIEISIGLAYGTEPTQVIALLDDVARQTPGVVADPAPTVLFMGFGASTLDFSVRAWTLDFDRWIDIRSDLLTRMYDTLRQAGINIPFPQQDLHLRSVSEAAGAALASVRPRSPPEPG</sequence>
<dbReference type="Pfam" id="PF00924">
    <property type="entry name" value="MS_channel_2nd"/>
    <property type="match status" value="1"/>
</dbReference>
<feature type="chain" id="PRO_5028947553" description="Mechanosensitive ion channel" evidence="8">
    <location>
        <begin position="23"/>
        <end position="823"/>
    </location>
</feature>
<feature type="transmembrane region" description="Helical" evidence="7">
    <location>
        <begin position="538"/>
        <end position="565"/>
    </location>
</feature>
<dbReference type="Gene3D" id="1.10.287.1260">
    <property type="match status" value="1"/>
</dbReference>
<comment type="similarity">
    <text evidence="2">Belongs to the MscS (TC 1.A.23) family.</text>
</comment>
<keyword evidence="4 7" id="KW-0812">Transmembrane</keyword>
<evidence type="ECO:0000256" key="6">
    <source>
        <dbReference type="ARBA" id="ARBA00023136"/>
    </source>
</evidence>
<accession>A0A6S6ZR67</accession>
<dbReference type="RefSeq" id="WP_175177245.1">
    <property type="nucleotide sequence ID" value="NZ_CADIJX010000007.1"/>
</dbReference>
<name>A0A6S6ZR67_9BURK</name>
<dbReference type="InterPro" id="IPR011066">
    <property type="entry name" value="MscS_channel_C_sf"/>
</dbReference>
<keyword evidence="3" id="KW-1003">Cell membrane</keyword>
<dbReference type="InterPro" id="IPR052702">
    <property type="entry name" value="MscS-like_channel"/>
</dbReference>
<dbReference type="GO" id="GO:0005886">
    <property type="term" value="C:plasma membrane"/>
    <property type="evidence" value="ECO:0007669"/>
    <property type="project" value="UniProtKB-SubCell"/>
</dbReference>
<dbReference type="Proteomes" id="UP000494108">
    <property type="component" value="Unassembled WGS sequence"/>
</dbReference>
<dbReference type="Pfam" id="PF21082">
    <property type="entry name" value="MS_channel_3rd"/>
    <property type="match status" value="1"/>
</dbReference>
<dbReference type="InterPro" id="IPR011014">
    <property type="entry name" value="MscS_channel_TM-2"/>
</dbReference>
<feature type="transmembrane region" description="Helical" evidence="7">
    <location>
        <begin position="500"/>
        <end position="518"/>
    </location>
</feature>
<evidence type="ECO:0000256" key="8">
    <source>
        <dbReference type="SAM" id="SignalP"/>
    </source>
</evidence>
<evidence type="ECO:0000259" key="9">
    <source>
        <dbReference type="Pfam" id="PF00924"/>
    </source>
</evidence>
<feature type="transmembrane region" description="Helical" evidence="7">
    <location>
        <begin position="385"/>
        <end position="404"/>
    </location>
</feature>
<keyword evidence="6 7" id="KW-0472">Membrane</keyword>
<reference evidence="11 12" key="1">
    <citation type="submission" date="2020-04" db="EMBL/GenBank/DDBJ databases">
        <authorList>
            <person name="De Canck E."/>
        </authorList>
    </citation>
    <scope>NUCLEOTIDE SEQUENCE [LARGE SCALE GENOMIC DNA]</scope>
    <source>
        <strain evidence="11 12">LMG 3431</strain>
    </source>
</reference>
<protein>
    <recommendedName>
        <fullName evidence="13">Mechanosensitive ion channel</fullName>
    </recommendedName>
</protein>
<keyword evidence="5 7" id="KW-1133">Transmembrane helix</keyword>
<evidence type="ECO:0000313" key="12">
    <source>
        <dbReference type="Proteomes" id="UP000494108"/>
    </source>
</evidence>
<dbReference type="SUPFAM" id="SSF82689">
    <property type="entry name" value="Mechanosensitive channel protein MscS (YggB), C-terminal domain"/>
    <property type="match status" value="1"/>
</dbReference>
<dbReference type="InterPro" id="IPR006685">
    <property type="entry name" value="MscS_channel_2nd"/>
</dbReference>
<feature type="transmembrane region" description="Helical" evidence="7">
    <location>
        <begin position="424"/>
        <end position="446"/>
    </location>
</feature>
<organism evidence="11 12">
    <name type="scientific">Achromobacter pestifer</name>
    <dbReference type="NCBI Taxonomy" id="1353889"/>
    <lineage>
        <taxon>Bacteria</taxon>
        <taxon>Pseudomonadati</taxon>
        <taxon>Pseudomonadota</taxon>
        <taxon>Betaproteobacteria</taxon>
        <taxon>Burkholderiales</taxon>
        <taxon>Alcaligenaceae</taxon>
        <taxon>Achromobacter</taxon>
    </lineage>
</organism>
<dbReference type="PANTHER" id="PTHR30347">
    <property type="entry name" value="POTASSIUM CHANNEL RELATED"/>
    <property type="match status" value="1"/>
</dbReference>
<feature type="transmembrane region" description="Helical" evidence="7">
    <location>
        <begin position="458"/>
        <end position="479"/>
    </location>
</feature>
<proteinExistence type="inferred from homology"/>
<gene>
    <name evidence="11" type="ORF">LMG3431_04980</name>
</gene>
<feature type="signal peptide" evidence="8">
    <location>
        <begin position="1"/>
        <end position="22"/>
    </location>
</feature>
<dbReference type="GO" id="GO:0008381">
    <property type="term" value="F:mechanosensitive monoatomic ion channel activity"/>
    <property type="evidence" value="ECO:0007669"/>
    <property type="project" value="UniProtKB-ARBA"/>
</dbReference>
<dbReference type="Gene3D" id="2.30.30.60">
    <property type="match status" value="1"/>
</dbReference>
<dbReference type="SUPFAM" id="SSF50182">
    <property type="entry name" value="Sm-like ribonucleoproteins"/>
    <property type="match status" value="1"/>
</dbReference>
<keyword evidence="8" id="KW-0732">Signal</keyword>
<evidence type="ECO:0008006" key="13">
    <source>
        <dbReference type="Google" id="ProtNLM"/>
    </source>
</evidence>
<feature type="domain" description="Mechanosensitive ion channel MscS C-terminal" evidence="10">
    <location>
        <begin position="708"/>
        <end position="791"/>
    </location>
</feature>
<evidence type="ECO:0000313" key="11">
    <source>
        <dbReference type="EMBL" id="CAB3693032.1"/>
    </source>
</evidence>
<dbReference type="SUPFAM" id="SSF82861">
    <property type="entry name" value="Mechanosensitive channel protein MscS (YggB), transmembrane region"/>
    <property type="match status" value="1"/>
</dbReference>
<dbReference type="Gene3D" id="3.30.70.100">
    <property type="match status" value="1"/>
</dbReference>
<evidence type="ECO:0000256" key="4">
    <source>
        <dbReference type="ARBA" id="ARBA00022692"/>
    </source>
</evidence>
<feature type="domain" description="Mechanosensitive ion channel MscS" evidence="9">
    <location>
        <begin position="634"/>
        <end position="700"/>
    </location>
</feature>
<dbReference type="InterPro" id="IPR010920">
    <property type="entry name" value="LSM_dom_sf"/>
</dbReference>
<dbReference type="AlphaFoldDB" id="A0A6S6ZR67"/>
<evidence type="ECO:0000256" key="3">
    <source>
        <dbReference type="ARBA" id="ARBA00022475"/>
    </source>
</evidence>
<dbReference type="InterPro" id="IPR023408">
    <property type="entry name" value="MscS_beta-dom_sf"/>
</dbReference>
<evidence type="ECO:0000256" key="7">
    <source>
        <dbReference type="SAM" id="Phobius"/>
    </source>
</evidence>
<dbReference type="EMBL" id="CADIJX010000007">
    <property type="protein sequence ID" value="CAB3693032.1"/>
    <property type="molecule type" value="Genomic_DNA"/>
</dbReference>
<evidence type="ECO:0000259" key="10">
    <source>
        <dbReference type="Pfam" id="PF21082"/>
    </source>
</evidence>
<keyword evidence="12" id="KW-1185">Reference proteome</keyword>
<evidence type="ECO:0000256" key="1">
    <source>
        <dbReference type="ARBA" id="ARBA00004651"/>
    </source>
</evidence>
<dbReference type="PANTHER" id="PTHR30347:SF1">
    <property type="entry name" value="MECHANOSENSITIVE CHANNEL MSCK"/>
    <property type="match status" value="1"/>
</dbReference>
<evidence type="ECO:0000256" key="5">
    <source>
        <dbReference type="ARBA" id="ARBA00022989"/>
    </source>
</evidence>
<comment type="subcellular location">
    <subcellularLocation>
        <location evidence="1">Cell membrane</location>
        <topology evidence="1">Multi-pass membrane protein</topology>
    </subcellularLocation>
</comment>
<feature type="transmembrane region" description="Helical" evidence="7">
    <location>
        <begin position="619"/>
        <end position="640"/>
    </location>
</feature>
<dbReference type="InterPro" id="IPR049278">
    <property type="entry name" value="MS_channel_C"/>
</dbReference>
<feature type="transmembrane region" description="Helical" evidence="7">
    <location>
        <begin position="586"/>
        <end position="607"/>
    </location>
</feature>
<evidence type="ECO:0000256" key="2">
    <source>
        <dbReference type="ARBA" id="ARBA00008017"/>
    </source>
</evidence>